<reference evidence="2 3" key="1">
    <citation type="submission" date="2018-06" db="EMBL/GenBank/DDBJ databases">
        <title>Comparative genomics reveals the genomic features of Rhizophagus irregularis, R. cerebriforme, R. diaphanum and Gigaspora rosea, and their symbiotic lifestyle signature.</title>
        <authorList>
            <person name="Morin E."/>
            <person name="San Clemente H."/>
            <person name="Chen E.C.H."/>
            <person name="De La Providencia I."/>
            <person name="Hainaut M."/>
            <person name="Kuo A."/>
            <person name="Kohler A."/>
            <person name="Murat C."/>
            <person name="Tang N."/>
            <person name="Roy S."/>
            <person name="Loubradou J."/>
            <person name="Henrissat B."/>
            <person name="Grigoriev I.V."/>
            <person name="Corradi N."/>
            <person name="Roux C."/>
            <person name="Martin F.M."/>
        </authorList>
    </citation>
    <scope>NUCLEOTIDE SEQUENCE [LARGE SCALE GENOMIC DNA]</scope>
    <source>
        <strain evidence="2 3">DAOM 227022</strain>
    </source>
</reference>
<keyword evidence="1" id="KW-0812">Transmembrane</keyword>
<dbReference type="AlphaFoldDB" id="A0A397SQC1"/>
<dbReference type="Proteomes" id="UP000265703">
    <property type="component" value="Unassembled WGS sequence"/>
</dbReference>
<dbReference type="Pfam" id="PF04657">
    <property type="entry name" value="DMT_YdcZ"/>
    <property type="match status" value="1"/>
</dbReference>
<dbReference type="InterPro" id="IPR006750">
    <property type="entry name" value="YdcZ"/>
</dbReference>
<sequence length="141" mass="15288">MAIIAGASAAIQSAIVAKLQVKVGKSFTAFVILVIGTLFTLIYFLIDSKLKTPNFREIFIVETINPWLGGLATAIIIITFMVTIPRLGVAVVLCVVVTSQLILACLIDHFGLFDVTVRRFTWQRGIGCICMIAGVVIISIF</sequence>
<proteinExistence type="predicted"/>
<feature type="transmembrane region" description="Helical" evidence="1">
    <location>
        <begin position="122"/>
        <end position="140"/>
    </location>
</feature>
<keyword evidence="1" id="KW-1133">Transmembrane helix</keyword>
<comment type="caution">
    <text evidence="2">The sequence shown here is derived from an EMBL/GenBank/DDBJ whole genome shotgun (WGS) entry which is preliminary data.</text>
</comment>
<evidence type="ECO:0008006" key="4">
    <source>
        <dbReference type="Google" id="ProtNLM"/>
    </source>
</evidence>
<accession>A0A397SQC1</accession>
<name>A0A397SQC1_9GLOM</name>
<dbReference type="GO" id="GO:0005886">
    <property type="term" value="C:plasma membrane"/>
    <property type="evidence" value="ECO:0007669"/>
    <property type="project" value="TreeGrafter"/>
</dbReference>
<keyword evidence="1" id="KW-0472">Membrane</keyword>
<keyword evidence="3" id="KW-1185">Reference proteome</keyword>
<feature type="transmembrane region" description="Helical" evidence="1">
    <location>
        <begin position="27"/>
        <end position="46"/>
    </location>
</feature>
<dbReference type="PANTHER" id="PTHR34821:SF2">
    <property type="entry name" value="INNER MEMBRANE PROTEIN YDCZ"/>
    <property type="match status" value="1"/>
</dbReference>
<gene>
    <name evidence="2" type="ORF">C1645_778062</name>
</gene>
<evidence type="ECO:0000313" key="2">
    <source>
        <dbReference type="EMBL" id="RIA87109.1"/>
    </source>
</evidence>
<evidence type="ECO:0000256" key="1">
    <source>
        <dbReference type="SAM" id="Phobius"/>
    </source>
</evidence>
<dbReference type="OrthoDB" id="5559077at2759"/>
<evidence type="ECO:0000313" key="3">
    <source>
        <dbReference type="Proteomes" id="UP000265703"/>
    </source>
</evidence>
<organism evidence="2 3">
    <name type="scientific">Glomus cerebriforme</name>
    <dbReference type="NCBI Taxonomy" id="658196"/>
    <lineage>
        <taxon>Eukaryota</taxon>
        <taxon>Fungi</taxon>
        <taxon>Fungi incertae sedis</taxon>
        <taxon>Mucoromycota</taxon>
        <taxon>Glomeromycotina</taxon>
        <taxon>Glomeromycetes</taxon>
        <taxon>Glomerales</taxon>
        <taxon>Glomeraceae</taxon>
        <taxon>Glomus</taxon>
    </lineage>
</organism>
<protein>
    <recommendedName>
        <fullName evidence="4">DMT family transporter</fullName>
    </recommendedName>
</protein>
<feature type="transmembrane region" description="Helical" evidence="1">
    <location>
        <begin position="87"/>
        <end position="110"/>
    </location>
</feature>
<feature type="transmembrane region" description="Helical" evidence="1">
    <location>
        <begin position="58"/>
        <end position="81"/>
    </location>
</feature>
<dbReference type="EMBL" id="QKYT01000326">
    <property type="protein sequence ID" value="RIA87109.1"/>
    <property type="molecule type" value="Genomic_DNA"/>
</dbReference>
<dbReference type="PANTHER" id="PTHR34821">
    <property type="entry name" value="INNER MEMBRANE PROTEIN YDCZ"/>
    <property type="match status" value="1"/>
</dbReference>